<evidence type="ECO:0000256" key="8">
    <source>
        <dbReference type="ARBA" id="ARBA00023170"/>
    </source>
</evidence>
<keyword evidence="4 10" id="KW-0812">Transmembrane</keyword>
<dbReference type="PANTHER" id="PTHR30069:SF29">
    <property type="entry name" value="HEMOGLOBIN AND HEMOGLOBIN-HAPTOGLOBIN-BINDING PROTEIN 1-RELATED"/>
    <property type="match status" value="1"/>
</dbReference>
<protein>
    <submittedName>
        <fullName evidence="15">Iron complex outermembrane recepter protein</fullName>
    </submittedName>
</protein>
<reference evidence="15 16" key="1">
    <citation type="submission" date="2017-04" db="EMBL/GenBank/DDBJ databases">
        <authorList>
            <person name="Afonso C.L."/>
            <person name="Miller P.J."/>
            <person name="Scott M.A."/>
            <person name="Spackman E."/>
            <person name="Goraichik I."/>
            <person name="Dimitrov K.M."/>
            <person name="Suarez D.L."/>
            <person name="Swayne D.E."/>
        </authorList>
    </citation>
    <scope>NUCLEOTIDE SEQUENCE [LARGE SCALE GENOMIC DNA]</scope>
    <source>
        <strain evidence="15 16">DSM 3385</strain>
    </source>
</reference>
<dbReference type="EMBL" id="FWXY01000001">
    <property type="protein sequence ID" value="SMC38952.1"/>
    <property type="molecule type" value="Genomic_DNA"/>
</dbReference>
<dbReference type="InterPro" id="IPR037066">
    <property type="entry name" value="Plug_dom_sf"/>
</dbReference>
<gene>
    <name evidence="15" type="ORF">SAMN02746065_101303</name>
</gene>
<dbReference type="GO" id="GO:0015344">
    <property type="term" value="F:siderophore uptake transmembrane transporter activity"/>
    <property type="evidence" value="ECO:0007669"/>
    <property type="project" value="TreeGrafter"/>
</dbReference>
<evidence type="ECO:0000256" key="6">
    <source>
        <dbReference type="ARBA" id="ARBA00023077"/>
    </source>
</evidence>
<feature type="domain" description="TonB-dependent receptor-like beta-barrel" evidence="13">
    <location>
        <begin position="167"/>
        <end position="547"/>
    </location>
</feature>
<dbReference type="PANTHER" id="PTHR30069">
    <property type="entry name" value="TONB-DEPENDENT OUTER MEMBRANE RECEPTOR"/>
    <property type="match status" value="1"/>
</dbReference>
<proteinExistence type="inferred from homology"/>
<dbReference type="Gene3D" id="2.170.130.10">
    <property type="entry name" value="TonB-dependent receptor, plug domain"/>
    <property type="match status" value="1"/>
</dbReference>
<evidence type="ECO:0000256" key="4">
    <source>
        <dbReference type="ARBA" id="ARBA00022692"/>
    </source>
</evidence>
<dbReference type="Pfam" id="PF00593">
    <property type="entry name" value="TonB_dep_Rec_b-barrel"/>
    <property type="match status" value="1"/>
</dbReference>
<dbReference type="PROSITE" id="PS52016">
    <property type="entry name" value="TONB_DEPENDENT_REC_3"/>
    <property type="match status" value="1"/>
</dbReference>
<keyword evidence="2 10" id="KW-0813">Transport</keyword>
<dbReference type="GO" id="GO:0009279">
    <property type="term" value="C:cell outer membrane"/>
    <property type="evidence" value="ECO:0007669"/>
    <property type="project" value="UniProtKB-SubCell"/>
</dbReference>
<keyword evidence="16" id="KW-1185">Reference proteome</keyword>
<organism evidence="15 16">
    <name type="scientific">Desulfocicer vacuolatum DSM 3385</name>
    <dbReference type="NCBI Taxonomy" id="1121400"/>
    <lineage>
        <taxon>Bacteria</taxon>
        <taxon>Pseudomonadati</taxon>
        <taxon>Thermodesulfobacteriota</taxon>
        <taxon>Desulfobacteria</taxon>
        <taxon>Desulfobacterales</taxon>
        <taxon>Desulfobacteraceae</taxon>
        <taxon>Desulfocicer</taxon>
    </lineage>
</organism>
<dbReference type="InterPro" id="IPR039426">
    <property type="entry name" value="TonB-dep_rcpt-like"/>
</dbReference>
<evidence type="ECO:0000313" key="15">
    <source>
        <dbReference type="EMBL" id="SMC38952.1"/>
    </source>
</evidence>
<feature type="signal peptide" evidence="12">
    <location>
        <begin position="1"/>
        <end position="27"/>
    </location>
</feature>
<evidence type="ECO:0000259" key="13">
    <source>
        <dbReference type="Pfam" id="PF00593"/>
    </source>
</evidence>
<evidence type="ECO:0000313" key="16">
    <source>
        <dbReference type="Proteomes" id="UP000192418"/>
    </source>
</evidence>
<dbReference type="InterPro" id="IPR012910">
    <property type="entry name" value="Plug_dom"/>
</dbReference>
<comment type="subcellular location">
    <subcellularLocation>
        <location evidence="1 10">Cell outer membrane</location>
        <topology evidence="1 10">Multi-pass membrane protein</topology>
    </subcellularLocation>
</comment>
<feature type="chain" id="PRO_5012506589" evidence="12">
    <location>
        <begin position="28"/>
        <end position="574"/>
    </location>
</feature>
<evidence type="ECO:0000256" key="9">
    <source>
        <dbReference type="ARBA" id="ARBA00023237"/>
    </source>
</evidence>
<evidence type="ECO:0000256" key="10">
    <source>
        <dbReference type="PROSITE-ProRule" id="PRU01360"/>
    </source>
</evidence>
<dbReference type="Gene3D" id="2.40.170.20">
    <property type="entry name" value="TonB-dependent receptor, beta-barrel domain"/>
    <property type="match status" value="1"/>
</dbReference>
<keyword evidence="7 10" id="KW-0472">Membrane</keyword>
<keyword evidence="9 10" id="KW-0998">Cell outer membrane</keyword>
<dbReference type="STRING" id="1121400.SAMN02746065_101303"/>
<dbReference type="OrthoDB" id="9758472at2"/>
<dbReference type="Proteomes" id="UP000192418">
    <property type="component" value="Unassembled WGS sequence"/>
</dbReference>
<evidence type="ECO:0000256" key="1">
    <source>
        <dbReference type="ARBA" id="ARBA00004571"/>
    </source>
</evidence>
<dbReference type="SUPFAM" id="SSF56935">
    <property type="entry name" value="Porins"/>
    <property type="match status" value="1"/>
</dbReference>
<keyword evidence="5 12" id="KW-0732">Signal</keyword>
<keyword evidence="8" id="KW-0675">Receptor</keyword>
<evidence type="ECO:0000256" key="7">
    <source>
        <dbReference type="ARBA" id="ARBA00023136"/>
    </source>
</evidence>
<accession>A0A1W1YS70</accession>
<keyword evidence="3 10" id="KW-1134">Transmembrane beta strand</keyword>
<dbReference type="AlphaFoldDB" id="A0A1W1YS70"/>
<feature type="domain" description="TonB-dependent receptor plug" evidence="14">
    <location>
        <begin position="34"/>
        <end position="125"/>
    </location>
</feature>
<keyword evidence="6 11" id="KW-0798">TonB box</keyword>
<evidence type="ECO:0000256" key="2">
    <source>
        <dbReference type="ARBA" id="ARBA00022448"/>
    </source>
</evidence>
<comment type="similarity">
    <text evidence="10 11">Belongs to the TonB-dependent receptor family.</text>
</comment>
<evidence type="ECO:0000256" key="11">
    <source>
        <dbReference type="RuleBase" id="RU003357"/>
    </source>
</evidence>
<dbReference type="GO" id="GO:0044718">
    <property type="term" value="P:siderophore transmembrane transport"/>
    <property type="evidence" value="ECO:0007669"/>
    <property type="project" value="TreeGrafter"/>
</dbReference>
<name>A0A1W1YS70_9BACT</name>
<evidence type="ECO:0000256" key="5">
    <source>
        <dbReference type="ARBA" id="ARBA00022729"/>
    </source>
</evidence>
<dbReference type="InterPro" id="IPR000531">
    <property type="entry name" value="Beta-barrel_TonB"/>
</dbReference>
<dbReference type="InterPro" id="IPR036942">
    <property type="entry name" value="Beta-barrel_TonB_sf"/>
</dbReference>
<evidence type="ECO:0000259" key="14">
    <source>
        <dbReference type="Pfam" id="PF07715"/>
    </source>
</evidence>
<evidence type="ECO:0000256" key="3">
    <source>
        <dbReference type="ARBA" id="ARBA00022452"/>
    </source>
</evidence>
<sequence length="574" mass="63852">MADKQIFTAIALGIWCLFLNFPTTSTASKGSDAITITAKEIEAMNVNTMADILNRIPGVRCGDTSVSIHGSSKVKVYVNGKPLNDPTATHGGVRWDMVDIDHIEKIEVFKGKGGVSHGSDAAGGVILISTGKITKFKGSVKTHVGRNDVFNAKTNATMLLGKMGLGLSGEYNTDDGYKLNNDKETHRLGGRLEYSPGDAADFILTADYMNDERGLSGLPDFPTPFSRKETDISIFSLLSSFNAVTAKTYLNQGKKHNTDISKGLDKSIKVKKWGQDIKYNWKFNKNNGFNLGAAWELNTASGTAFSSKEENSLSAFSTWSRSFDSLPITLSMGLRGNYNSDFENAVNPELKIIYKKNSWQISASYNRANNTPSFYHRYNETSSTIPNPDLTMETSNNYELGLSMTHSDALSTHVTLFYNRLKDKITYVRNDYGIGQYQNLGEATYKGGDLGINYRPLEQLAINGSYTYLEAKNEKTGLWLTAKPAHRANVDFNFTPTPKLFFNLNLLYTSKNYTNKSNTRSVSQYLIANARAEYFFQKFSVFSEIENIADTTYYFVDGLLAPPLLWIVGLEYKF</sequence>
<evidence type="ECO:0000256" key="12">
    <source>
        <dbReference type="SAM" id="SignalP"/>
    </source>
</evidence>
<dbReference type="Pfam" id="PF07715">
    <property type="entry name" value="Plug"/>
    <property type="match status" value="1"/>
</dbReference>